<comment type="similarity">
    <text evidence="3">Belongs to the inositol monophosphatase superfamily.</text>
</comment>
<gene>
    <name evidence="12" type="primary">LOC107069154</name>
</gene>
<dbReference type="InterPro" id="IPR000734">
    <property type="entry name" value="TAG_lipase"/>
</dbReference>
<comment type="catalytic activity">
    <reaction evidence="1">
        <text>a 1,2-diacyl-sn-glycero-3-phosphocholine + H2O = a 2-acyl-sn-glycero-3-phosphocholine + a fatty acid + H(+)</text>
        <dbReference type="Rhea" id="RHEA:18689"/>
        <dbReference type="ChEBI" id="CHEBI:15377"/>
        <dbReference type="ChEBI" id="CHEBI:15378"/>
        <dbReference type="ChEBI" id="CHEBI:28868"/>
        <dbReference type="ChEBI" id="CHEBI:57643"/>
        <dbReference type="ChEBI" id="CHEBI:57875"/>
        <dbReference type="EC" id="3.1.1.32"/>
    </reaction>
</comment>
<evidence type="ECO:0000256" key="8">
    <source>
        <dbReference type="ARBA" id="ARBA00023157"/>
    </source>
</evidence>
<proteinExistence type="inferred from homology"/>
<evidence type="ECO:0000256" key="6">
    <source>
        <dbReference type="ARBA" id="ARBA00022525"/>
    </source>
</evidence>
<comment type="similarity">
    <text evidence="4 9">Belongs to the AB hydrolase superfamily. Lipase family.</text>
</comment>
<evidence type="ECO:0000256" key="9">
    <source>
        <dbReference type="RuleBase" id="RU004262"/>
    </source>
</evidence>
<dbReference type="PANTHER" id="PTHR11610:SF37">
    <property type="entry name" value="GH01208P"/>
    <property type="match status" value="1"/>
</dbReference>
<keyword evidence="6" id="KW-0964">Secreted</keyword>
<evidence type="ECO:0000256" key="1">
    <source>
        <dbReference type="ARBA" id="ARBA00000111"/>
    </source>
</evidence>
<dbReference type="PRINTS" id="PR00821">
    <property type="entry name" value="TAGLIPASE"/>
</dbReference>
<dbReference type="InterPro" id="IPR044897">
    <property type="entry name" value="INPP1_dom_1"/>
</dbReference>
<comment type="subcellular location">
    <subcellularLocation>
        <location evidence="2">Secreted</location>
    </subcellularLocation>
</comment>
<evidence type="ECO:0000313" key="11">
    <source>
        <dbReference type="Proteomes" id="UP000694924"/>
    </source>
</evidence>
<dbReference type="SUPFAM" id="SSF56655">
    <property type="entry name" value="Carbohydrate phosphatase"/>
    <property type="match status" value="1"/>
</dbReference>
<evidence type="ECO:0000259" key="10">
    <source>
        <dbReference type="Pfam" id="PF00151"/>
    </source>
</evidence>
<evidence type="ECO:0000256" key="3">
    <source>
        <dbReference type="ARBA" id="ARBA00009759"/>
    </source>
</evidence>
<keyword evidence="7" id="KW-0378">Hydrolase</keyword>
<accession>A0ABM1IN91</accession>
<name>A0ABM1IN91_POLDO</name>
<dbReference type="Proteomes" id="UP000694924">
    <property type="component" value="Unplaced"/>
</dbReference>
<dbReference type="CDD" id="cd00707">
    <property type="entry name" value="Pancreat_lipase_like"/>
    <property type="match status" value="1"/>
</dbReference>
<dbReference type="PANTHER" id="PTHR11610">
    <property type="entry name" value="LIPASE"/>
    <property type="match status" value="1"/>
</dbReference>
<dbReference type="Pfam" id="PF00151">
    <property type="entry name" value="Lipase"/>
    <property type="match status" value="1"/>
</dbReference>
<dbReference type="RefSeq" id="XP_015181678.1">
    <property type="nucleotide sequence ID" value="XM_015326192.1"/>
</dbReference>
<evidence type="ECO:0000256" key="4">
    <source>
        <dbReference type="ARBA" id="ARBA00010701"/>
    </source>
</evidence>
<dbReference type="SUPFAM" id="SSF53474">
    <property type="entry name" value="alpha/beta-Hydrolases"/>
    <property type="match status" value="1"/>
</dbReference>
<evidence type="ECO:0000256" key="2">
    <source>
        <dbReference type="ARBA" id="ARBA00004613"/>
    </source>
</evidence>
<organism evidence="11 12">
    <name type="scientific">Polistes dominula</name>
    <name type="common">European paper wasp</name>
    <name type="synonym">Vespa dominula</name>
    <dbReference type="NCBI Taxonomy" id="743375"/>
    <lineage>
        <taxon>Eukaryota</taxon>
        <taxon>Metazoa</taxon>
        <taxon>Ecdysozoa</taxon>
        <taxon>Arthropoda</taxon>
        <taxon>Hexapoda</taxon>
        <taxon>Insecta</taxon>
        <taxon>Pterygota</taxon>
        <taxon>Neoptera</taxon>
        <taxon>Endopterygota</taxon>
        <taxon>Hymenoptera</taxon>
        <taxon>Apocrita</taxon>
        <taxon>Aculeata</taxon>
        <taxon>Vespoidea</taxon>
        <taxon>Vespidae</taxon>
        <taxon>Polistinae</taxon>
        <taxon>Polistini</taxon>
        <taxon>Polistes</taxon>
    </lineage>
</organism>
<dbReference type="Gene3D" id="3.40.190.80">
    <property type="match status" value="1"/>
</dbReference>
<dbReference type="Gene3D" id="3.40.50.1820">
    <property type="entry name" value="alpha/beta hydrolase"/>
    <property type="match status" value="1"/>
</dbReference>
<sequence>MKRKLSHIYLSNFEVMENGSKLLTVLLKVSEKAANIARICRQNQSLFDLLVQEKSQAEKNPIFRDFKTLADVLIQETIKHDIALEFPELAKVVQGEENNTFTNALGETIVVEVCSTCLETTNLLAKVMGNDTETAIFLAEEVHKEIRLKDVNTVHDIPKDLPLPIEDLGIWIDPIDATGEYVNSDVSKIKGLNCVTVLIGVYLKSTGLPVLGIINKPFDKLHDNQNRWNGLCYWGYFNTDTSLCCSSIGRSFLNDTDETCKTILIGRFEDEDLKSKLREAGFILMEQSGAGNKSLNVALGMAAAYVLSKNSTYKWDTCAPQAILRALGGGIVDYQKFVKCKVLDDLDVKYVTTSDNAANSGGIIAYRNIEMLLTLKQIFWWFVLSVTPSELHNIMIRFSRYVFLVIWISLFFSYAKGLREDEKSLHLDTIFIRYYNHSLVDYVDEKLNNIELLVSKMDPNKPTVLYIHGYKEYVDLESVSTIVCAYLQRNDHNVLALDYRNISRLNYFEVSWSVTYVAHALASALNKMVVAGLNPNKLHIIGHSMGGQVAGHLKEVAHFQIPRITGLDPAGPLFNIIKSRLTSADAQFVDIIHTDSGFYGNSRTTGNVDFFPNGGQRLQPGCKIKPFLSVADFCSHFMSWKFYAISLLDENLLTAVKCSSYLKFLSGKCNGNMKIPMGYATPTDATGTFYLKTSTDTLSALNVLKKCLAPAVKYRPTDYITIF</sequence>
<dbReference type="Pfam" id="PF00459">
    <property type="entry name" value="Inositol_P"/>
    <property type="match status" value="1"/>
</dbReference>
<protein>
    <recommendedName>
        <fullName evidence="5">phospholipase A1</fullName>
        <ecNumber evidence="5">3.1.1.32</ecNumber>
    </recommendedName>
</protein>
<dbReference type="Gene3D" id="3.30.540.10">
    <property type="entry name" value="Fructose-1,6-Bisphosphatase, subunit A, domain 1"/>
    <property type="match status" value="1"/>
</dbReference>
<dbReference type="InterPro" id="IPR029058">
    <property type="entry name" value="AB_hydrolase_fold"/>
</dbReference>
<evidence type="ECO:0000256" key="7">
    <source>
        <dbReference type="ARBA" id="ARBA00022801"/>
    </source>
</evidence>
<dbReference type="PROSITE" id="PS00630">
    <property type="entry name" value="IMP_2"/>
    <property type="match status" value="1"/>
</dbReference>
<dbReference type="InterPro" id="IPR000760">
    <property type="entry name" value="Inositol_monophosphatase-like"/>
</dbReference>
<keyword evidence="8" id="KW-1015">Disulfide bond</keyword>
<keyword evidence="11" id="KW-1185">Reference proteome</keyword>
<dbReference type="InterPro" id="IPR020550">
    <property type="entry name" value="Inositol_monophosphatase_CS"/>
</dbReference>
<dbReference type="EC" id="3.1.1.32" evidence="5"/>
<dbReference type="InterPro" id="IPR013818">
    <property type="entry name" value="Lipase"/>
</dbReference>
<reference evidence="12" key="1">
    <citation type="submission" date="2025-08" db="UniProtKB">
        <authorList>
            <consortium name="RefSeq"/>
        </authorList>
    </citation>
    <scope>IDENTIFICATION</scope>
    <source>
        <tissue evidence="12">Whole body</tissue>
    </source>
</reference>
<evidence type="ECO:0000313" key="12">
    <source>
        <dbReference type="RefSeq" id="XP_015181678.1"/>
    </source>
</evidence>
<dbReference type="InterPro" id="IPR033906">
    <property type="entry name" value="Lipase_N"/>
</dbReference>
<dbReference type="GeneID" id="107069154"/>
<feature type="domain" description="Lipase" evidence="10">
    <location>
        <begin position="453"/>
        <end position="694"/>
    </location>
</feature>
<evidence type="ECO:0000256" key="5">
    <source>
        <dbReference type="ARBA" id="ARBA00013179"/>
    </source>
</evidence>
<dbReference type="Gene3D" id="4.10.460.10">
    <property type="entry name" value="Inositol Polyphosphate 1-phosphatase, domain 1"/>
    <property type="match status" value="1"/>
</dbReference>